<reference evidence="3 4" key="1">
    <citation type="submission" date="2024-04" db="EMBL/GenBank/DDBJ databases">
        <title>Tritrichomonas musculus Genome.</title>
        <authorList>
            <person name="Alves-Ferreira E."/>
            <person name="Grigg M."/>
            <person name="Lorenzi H."/>
            <person name="Galac M."/>
        </authorList>
    </citation>
    <scope>NUCLEOTIDE SEQUENCE [LARGE SCALE GENOMIC DNA]</scope>
    <source>
        <strain evidence="3 4">EAF2021</strain>
    </source>
</reference>
<dbReference type="InterPro" id="IPR036465">
    <property type="entry name" value="vWFA_dom_sf"/>
</dbReference>
<dbReference type="PRINTS" id="PR00348">
    <property type="entry name" value="UBIQUITIN"/>
</dbReference>
<proteinExistence type="predicted"/>
<sequence length="777" mass="86950">MSLFAVFNEKGKTLIHPKKVSIEGELTGSFYSGRIEMKYRNEKEKMQQYHILIGKSSASKICLHDFNIKLDENPFTIKILEKNEGRQIFIDKAYNQYQQAVFGIGTDTSAELNLPYVLPNQELTLSANFELPVTFISNDTSGIFFPLTYPSFENDEIVKCDDFQFSCKFNQDQFQPNSISSNPEGVFDQQTSIYTVNQLDPTLTKISINYNPNTPKNVISLNDGIATCCGKYGSITFTPTKDETKTKDFSGEEFIFVVDCSGSMNGEEIDLAAQCLIFFIKSLPENSYFNVIRFGSEYVPLFEKPVPYTNENAQFAIQLAESLEADLGGTVLSNPLTYIFSKPLSKPGKLRRIYVLTDGCVFDPSEVTNIVAQHKITTMSNSIGIGYGVDKELVEGIAKEGNGFSDFVLSGDDMRSKVIDQLSKSLNGLCQVDISIENNENVEIVPPPSMRQLSPGMPATFYFKSSSSFDGSSHISIEVEGKSDPIVVQMNSIVNNPRAEKSYEYLFNNENIKALLAVEQTQQVIDKVTQLSVEYGILSPYTALVGVQNYASEAERKRITEYIESHAPKGNPYAGMNFDDLPIPPGFLAVKTLTGKKIVVPYDEDDRIEDVKALIQDAEGIPPDQQRLIFAGKQLEDGNTLKDYSIPECAVLHLVLRLRGGGPSPFPKRTAASSMNNDLVSIVKEQMIEGYWIDVPSFLKSSNGHEIKDLVQKVQSWCESQNIQNDKKVLATLVSLAFMAKYKKESYEIWNLIYKKALKWLSSVNNTVQWDNFLKSI</sequence>
<dbReference type="Pfam" id="PF00240">
    <property type="entry name" value="ubiquitin"/>
    <property type="match status" value="1"/>
</dbReference>
<keyword evidence="4" id="KW-1185">Reference proteome</keyword>
<dbReference type="Gene3D" id="3.40.50.410">
    <property type="entry name" value="von Willebrand factor, type A domain"/>
    <property type="match status" value="1"/>
</dbReference>
<gene>
    <name evidence="3" type="ORF">M9Y10_033225</name>
</gene>
<dbReference type="InterPro" id="IPR019954">
    <property type="entry name" value="Ubiquitin_CS"/>
</dbReference>
<dbReference type="EMBL" id="JAPFFF010000055">
    <property type="protein sequence ID" value="KAK8838593.1"/>
    <property type="molecule type" value="Genomic_DNA"/>
</dbReference>
<dbReference type="InterPro" id="IPR029071">
    <property type="entry name" value="Ubiquitin-like_domsf"/>
</dbReference>
<dbReference type="PROSITE" id="PS50053">
    <property type="entry name" value="UBIQUITIN_2"/>
    <property type="match status" value="1"/>
</dbReference>
<dbReference type="PANTHER" id="PTHR45737">
    <property type="entry name" value="VON WILLEBRAND FACTOR A DOMAIN-CONTAINING PROTEIN 5A"/>
    <property type="match status" value="1"/>
</dbReference>
<evidence type="ECO:0000313" key="3">
    <source>
        <dbReference type="EMBL" id="KAK8838593.1"/>
    </source>
</evidence>
<evidence type="ECO:0000259" key="1">
    <source>
        <dbReference type="PROSITE" id="PS50053"/>
    </source>
</evidence>
<feature type="domain" description="VWFA" evidence="2">
    <location>
        <begin position="253"/>
        <end position="426"/>
    </location>
</feature>
<dbReference type="PROSITE" id="PS50234">
    <property type="entry name" value="VWFA"/>
    <property type="match status" value="1"/>
</dbReference>
<dbReference type="SUPFAM" id="SSF53300">
    <property type="entry name" value="vWA-like"/>
    <property type="match status" value="1"/>
</dbReference>
<protein>
    <submittedName>
        <fullName evidence="3">von Willebrand factor A domain-containing protein 5A</fullName>
    </submittedName>
</protein>
<dbReference type="SMART" id="SM00327">
    <property type="entry name" value="VWA"/>
    <property type="match status" value="1"/>
</dbReference>
<dbReference type="PROSITE" id="PS00299">
    <property type="entry name" value="UBIQUITIN_1"/>
    <property type="match status" value="1"/>
</dbReference>
<organism evidence="3 4">
    <name type="scientific">Tritrichomonas musculus</name>
    <dbReference type="NCBI Taxonomy" id="1915356"/>
    <lineage>
        <taxon>Eukaryota</taxon>
        <taxon>Metamonada</taxon>
        <taxon>Parabasalia</taxon>
        <taxon>Tritrichomonadida</taxon>
        <taxon>Tritrichomonadidae</taxon>
        <taxon>Tritrichomonas</taxon>
    </lineage>
</organism>
<dbReference type="InterPro" id="IPR019956">
    <property type="entry name" value="Ubiquitin_dom"/>
</dbReference>
<comment type="caution">
    <text evidence="3">The sequence shown here is derived from an EMBL/GenBank/DDBJ whole genome shotgun (WGS) entry which is preliminary data.</text>
</comment>
<dbReference type="SUPFAM" id="SSF54236">
    <property type="entry name" value="Ubiquitin-like"/>
    <property type="match status" value="1"/>
</dbReference>
<evidence type="ECO:0000259" key="2">
    <source>
        <dbReference type="PROSITE" id="PS50234"/>
    </source>
</evidence>
<feature type="domain" description="Ubiquitin-like" evidence="1">
    <location>
        <begin position="588"/>
        <end position="661"/>
    </location>
</feature>
<dbReference type="Gene3D" id="3.10.20.90">
    <property type="entry name" value="Phosphatidylinositol 3-kinase Catalytic Subunit, Chain A, domain 1"/>
    <property type="match status" value="1"/>
</dbReference>
<dbReference type="InterPro" id="IPR002035">
    <property type="entry name" value="VWF_A"/>
</dbReference>
<dbReference type="Proteomes" id="UP001470230">
    <property type="component" value="Unassembled WGS sequence"/>
</dbReference>
<dbReference type="PANTHER" id="PTHR45737:SF6">
    <property type="entry name" value="VON WILLEBRAND FACTOR A DOMAIN-CONTAINING PROTEIN 5A"/>
    <property type="match status" value="1"/>
</dbReference>
<evidence type="ECO:0000313" key="4">
    <source>
        <dbReference type="Proteomes" id="UP001470230"/>
    </source>
</evidence>
<dbReference type="SMART" id="SM00213">
    <property type="entry name" value="UBQ"/>
    <property type="match status" value="1"/>
</dbReference>
<accession>A0ABR2GY79</accession>
<dbReference type="InterPro" id="IPR000626">
    <property type="entry name" value="Ubiquitin-like_dom"/>
</dbReference>
<dbReference type="Pfam" id="PF13768">
    <property type="entry name" value="VWA_3"/>
    <property type="match status" value="1"/>
</dbReference>
<name>A0ABR2GY79_9EUKA</name>